<dbReference type="SMART" id="SM00320">
    <property type="entry name" value="WD40"/>
    <property type="match status" value="2"/>
</dbReference>
<proteinExistence type="predicted"/>
<dbReference type="InterPro" id="IPR052254">
    <property type="entry name" value="CUL4-DDB1_E3_ligase_receptor"/>
</dbReference>
<accession>A0AAV9EHU4</accession>
<keyword evidence="5" id="KW-1185">Reference proteome</keyword>
<dbReference type="Pfam" id="PF23761">
    <property type="entry name" value="Beta-prop_DCAF4"/>
    <property type="match status" value="1"/>
</dbReference>
<dbReference type="InterPro" id="IPR036322">
    <property type="entry name" value="WD40_repeat_dom_sf"/>
</dbReference>
<dbReference type="EMBL" id="JAUJYO010000007">
    <property type="protein sequence ID" value="KAK1312534.1"/>
    <property type="molecule type" value="Genomic_DNA"/>
</dbReference>
<dbReference type="PROSITE" id="PS50082">
    <property type="entry name" value="WD_REPEATS_2"/>
    <property type="match status" value="1"/>
</dbReference>
<evidence type="ECO:0000256" key="1">
    <source>
        <dbReference type="ARBA" id="ARBA00022574"/>
    </source>
</evidence>
<evidence type="ECO:0000313" key="4">
    <source>
        <dbReference type="EMBL" id="KAK1312534.1"/>
    </source>
</evidence>
<reference evidence="4" key="2">
    <citation type="submission" date="2023-06" db="EMBL/GenBank/DDBJ databases">
        <authorList>
            <person name="Ma L."/>
            <person name="Liu K.-W."/>
            <person name="Li Z."/>
            <person name="Hsiao Y.-Y."/>
            <person name="Qi Y."/>
            <person name="Fu T."/>
            <person name="Tang G."/>
            <person name="Zhang D."/>
            <person name="Sun W.-H."/>
            <person name="Liu D.-K."/>
            <person name="Li Y."/>
            <person name="Chen G.-Z."/>
            <person name="Liu X.-D."/>
            <person name="Liao X.-Y."/>
            <person name="Jiang Y.-T."/>
            <person name="Yu X."/>
            <person name="Hao Y."/>
            <person name="Huang J."/>
            <person name="Zhao X.-W."/>
            <person name="Ke S."/>
            <person name="Chen Y.-Y."/>
            <person name="Wu W.-L."/>
            <person name="Hsu J.-L."/>
            <person name="Lin Y.-F."/>
            <person name="Huang M.-D."/>
            <person name="Li C.-Y."/>
            <person name="Huang L."/>
            <person name="Wang Z.-W."/>
            <person name="Zhao X."/>
            <person name="Zhong W.-Y."/>
            <person name="Peng D.-H."/>
            <person name="Ahmad S."/>
            <person name="Lan S."/>
            <person name="Zhang J.-S."/>
            <person name="Tsai W.-C."/>
            <person name="Van De Peer Y."/>
            <person name="Liu Z.-J."/>
        </authorList>
    </citation>
    <scope>NUCLEOTIDE SEQUENCE</scope>
    <source>
        <strain evidence="4">CP</strain>
        <tissue evidence="4">Leaves</tissue>
    </source>
</reference>
<dbReference type="AlphaFoldDB" id="A0AAV9EHU4"/>
<evidence type="ECO:0000256" key="2">
    <source>
        <dbReference type="ARBA" id="ARBA00022737"/>
    </source>
</evidence>
<feature type="repeat" description="WD" evidence="3">
    <location>
        <begin position="206"/>
        <end position="249"/>
    </location>
</feature>
<gene>
    <name evidence="4" type="ORF">QJS10_CPA07g01081</name>
</gene>
<dbReference type="InterPro" id="IPR001680">
    <property type="entry name" value="WD40_rpt"/>
</dbReference>
<name>A0AAV9EHU4_ACOCL</name>
<protein>
    <submittedName>
        <fullName evidence="4">Uncharacterized protein</fullName>
    </submittedName>
</protein>
<comment type="caution">
    <text evidence="4">The sequence shown here is derived from an EMBL/GenBank/DDBJ whole genome shotgun (WGS) entry which is preliminary data.</text>
</comment>
<reference evidence="4" key="1">
    <citation type="journal article" date="2023" name="Nat. Commun.">
        <title>Diploid and tetraploid genomes of Acorus and the evolution of monocots.</title>
        <authorList>
            <person name="Ma L."/>
            <person name="Liu K.W."/>
            <person name="Li Z."/>
            <person name="Hsiao Y.Y."/>
            <person name="Qi Y."/>
            <person name="Fu T."/>
            <person name="Tang G.D."/>
            <person name="Zhang D."/>
            <person name="Sun W.H."/>
            <person name="Liu D.K."/>
            <person name="Li Y."/>
            <person name="Chen G.Z."/>
            <person name="Liu X.D."/>
            <person name="Liao X.Y."/>
            <person name="Jiang Y.T."/>
            <person name="Yu X."/>
            <person name="Hao Y."/>
            <person name="Huang J."/>
            <person name="Zhao X.W."/>
            <person name="Ke S."/>
            <person name="Chen Y.Y."/>
            <person name="Wu W.L."/>
            <person name="Hsu J.L."/>
            <person name="Lin Y.F."/>
            <person name="Huang M.D."/>
            <person name="Li C.Y."/>
            <person name="Huang L."/>
            <person name="Wang Z.W."/>
            <person name="Zhao X."/>
            <person name="Zhong W.Y."/>
            <person name="Peng D.H."/>
            <person name="Ahmad S."/>
            <person name="Lan S."/>
            <person name="Zhang J.S."/>
            <person name="Tsai W.C."/>
            <person name="Van de Peer Y."/>
            <person name="Liu Z.J."/>
        </authorList>
    </citation>
    <scope>NUCLEOTIDE SEQUENCE</scope>
    <source>
        <strain evidence="4">CP</strain>
    </source>
</reference>
<dbReference type="PANTHER" id="PTHR44472:SF1">
    <property type="entry name" value="DDB1 AND CUL4 ASSOCIATED FACTOR 4"/>
    <property type="match status" value="1"/>
</dbReference>
<organism evidence="4 5">
    <name type="scientific">Acorus calamus</name>
    <name type="common">Sweet flag</name>
    <dbReference type="NCBI Taxonomy" id="4465"/>
    <lineage>
        <taxon>Eukaryota</taxon>
        <taxon>Viridiplantae</taxon>
        <taxon>Streptophyta</taxon>
        <taxon>Embryophyta</taxon>
        <taxon>Tracheophyta</taxon>
        <taxon>Spermatophyta</taxon>
        <taxon>Magnoliopsida</taxon>
        <taxon>Liliopsida</taxon>
        <taxon>Acoraceae</taxon>
        <taxon>Acorus</taxon>
    </lineage>
</organism>
<dbReference type="PROSITE" id="PS00678">
    <property type="entry name" value="WD_REPEATS_1"/>
    <property type="match status" value="1"/>
</dbReference>
<dbReference type="Gene3D" id="2.130.10.10">
    <property type="entry name" value="YVTN repeat-like/Quinoprotein amine dehydrogenase"/>
    <property type="match status" value="1"/>
</dbReference>
<evidence type="ECO:0000256" key="3">
    <source>
        <dbReference type="PROSITE-ProRule" id="PRU00221"/>
    </source>
</evidence>
<dbReference type="SUPFAM" id="SSF50978">
    <property type="entry name" value="WD40 repeat-like"/>
    <property type="match status" value="1"/>
</dbReference>
<dbReference type="PANTHER" id="PTHR44472">
    <property type="entry name" value="DDB1- AND CUL4-ASSOCIATED FACTOR 4-RELATED"/>
    <property type="match status" value="1"/>
</dbReference>
<keyword evidence="2" id="KW-0677">Repeat</keyword>
<dbReference type="InterPro" id="IPR019775">
    <property type="entry name" value="WD40_repeat_CS"/>
</dbReference>
<dbReference type="InterPro" id="IPR015943">
    <property type="entry name" value="WD40/YVTN_repeat-like_dom_sf"/>
</dbReference>
<dbReference type="Proteomes" id="UP001180020">
    <property type="component" value="Unassembled WGS sequence"/>
</dbReference>
<sequence length="306" mass="34214">MVTTLGSGDCGGSVYVQDFSESLNFTGGASLFLRTRRIASLDRTIWTADCHNNGTHAVVGTNIGAALVNLETGGTSWVYHSKSDIFSQQFVQSGNVVLCGHRNGAIVPVDIRQRQSSYLENETRNARQTIRHSFRRNHAHRSKNGRIKTNRHVEMNADPSSSFRMSSSVCSLVSLQSDDRYFIGSSMDGYINLYDLRLQKGAVQTYRGHMNSHTHLQLGVDPSETFVMSGGEDFGVRIWNIKTGKLLFGELLTSVPTTVCWPLSFSSGMPGQLERRTYLENRSLDLNHNWGAWLGSEEGLFYMQWM</sequence>
<keyword evidence="1 3" id="KW-0853">WD repeat</keyword>
<evidence type="ECO:0000313" key="5">
    <source>
        <dbReference type="Proteomes" id="UP001180020"/>
    </source>
</evidence>